<dbReference type="PANTHER" id="PTHR23514">
    <property type="entry name" value="BYPASS OF STOP CODON PROTEIN 6"/>
    <property type="match status" value="1"/>
</dbReference>
<evidence type="ECO:0000256" key="4">
    <source>
        <dbReference type="ARBA" id="ARBA00023136"/>
    </source>
</evidence>
<evidence type="ECO:0000256" key="1">
    <source>
        <dbReference type="ARBA" id="ARBA00004141"/>
    </source>
</evidence>
<dbReference type="InterPro" id="IPR051788">
    <property type="entry name" value="MFS_Transporter"/>
</dbReference>
<organism evidence="7">
    <name type="scientific">Petromyces alliaceus</name>
    <name type="common">Aspergillus alliaceus</name>
    <dbReference type="NCBI Taxonomy" id="209559"/>
    <lineage>
        <taxon>Eukaryota</taxon>
        <taxon>Fungi</taxon>
        <taxon>Dikarya</taxon>
        <taxon>Ascomycota</taxon>
        <taxon>Pezizomycotina</taxon>
        <taxon>Eurotiomycetes</taxon>
        <taxon>Eurotiomycetidae</taxon>
        <taxon>Eurotiales</taxon>
        <taxon>Aspergillaceae</taxon>
        <taxon>Aspergillus</taxon>
        <taxon>Aspergillus subgen. Circumdati</taxon>
    </lineage>
</organism>
<feature type="transmembrane region" description="Helical" evidence="6">
    <location>
        <begin position="158"/>
        <end position="179"/>
    </location>
</feature>
<dbReference type="InterPro" id="IPR036259">
    <property type="entry name" value="MFS_trans_sf"/>
</dbReference>
<dbReference type="Proteomes" id="UP000326877">
    <property type="component" value="Unassembled WGS sequence"/>
</dbReference>
<comment type="subcellular location">
    <subcellularLocation>
        <location evidence="1">Membrane</location>
        <topology evidence="1">Multi-pass membrane protein</topology>
    </subcellularLocation>
</comment>
<keyword evidence="3 6" id="KW-1133">Transmembrane helix</keyword>
<dbReference type="SUPFAM" id="SSF103473">
    <property type="entry name" value="MFS general substrate transporter"/>
    <property type="match status" value="1"/>
</dbReference>
<evidence type="ECO:0000256" key="3">
    <source>
        <dbReference type="ARBA" id="ARBA00022989"/>
    </source>
</evidence>
<dbReference type="EMBL" id="ML735319">
    <property type="protein sequence ID" value="KAE8386084.1"/>
    <property type="molecule type" value="Genomic_DNA"/>
</dbReference>
<feature type="transmembrane region" description="Helical" evidence="6">
    <location>
        <begin position="285"/>
        <end position="307"/>
    </location>
</feature>
<dbReference type="GO" id="GO:0016020">
    <property type="term" value="C:membrane"/>
    <property type="evidence" value="ECO:0007669"/>
    <property type="project" value="UniProtKB-SubCell"/>
</dbReference>
<evidence type="ECO:0008006" key="8">
    <source>
        <dbReference type="Google" id="ProtNLM"/>
    </source>
</evidence>
<dbReference type="OrthoDB" id="413079at2759"/>
<feature type="transmembrane region" description="Helical" evidence="6">
    <location>
        <begin position="258"/>
        <end position="279"/>
    </location>
</feature>
<feature type="compositionally biased region" description="Basic and acidic residues" evidence="5">
    <location>
        <begin position="12"/>
        <end position="23"/>
    </location>
</feature>
<dbReference type="AlphaFoldDB" id="A0A5N7BW70"/>
<feature type="region of interest" description="Disordered" evidence="5">
    <location>
        <begin position="1"/>
        <end position="23"/>
    </location>
</feature>
<name>A0A5N7BW70_PETAA</name>
<accession>A0A5N7BW70</accession>
<evidence type="ECO:0000256" key="6">
    <source>
        <dbReference type="SAM" id="Phobius"/>
    </source>
</evidence>
<dbReference type="PANTHER" id="PTHR23514:SF6">
    <property type="entry name" value="MAJOR FACILITATOR SUPERFAMILY (MFS) PROFILE DOMAIN-CONTAINING PROTEIN"/>
    <property type="match status" value="1"/>
</dbReference>
<evidence type="ECO:0000256" key="2">
    <source>
        <dbReference type="ARBA" id="ARBA00022692"/>
    </source>
</evidence>
<evidence type="ECO:0000313" key="7">
    <source>
        <dbReference type="EMBL" id="KAE8386084.1"/>
    </source>
</evidence>
<proteinExistence type="predicted"/>
<feature type="transmembrane region" description="Helical" evidence="6">
    <location>
        <begin position="96"/>
        <end position="118"/>
    </location>
</feature>
<gene>
    <name evidence="7" type="ORF">BDV23DRAFT_175752</name>
</gene>
<feature type="transmembrane region" description="Helical" evidence="6">
    <location>
        <begin position="63"/>
        <end position="84"/>
    </location>
</feature>
<keyword evidence="2 6" id="KW-0812">Transmembrane</keyword>
<evidence type="ECO:0000256" key="5">
    <source>
        <dbReference type="SAM" id="MobiDB-lite"/>
    </source>
</evidence>
<sequence>MEPSYGWRHSRRSEDAGCSRPTERHIQMTRRINAPPRGRYSPETSIYSAPRSLLPYISDSYDMSYASVSLIFVANGLGHLVATPQAYFVVQKVGRIGAFLILACHRGFPVTVVAFWFVGIGEALNLTLNNVYWLLHDSYGAGGTLRSISGYVHGVPWTQFYCVTLACTVVNGITSSALFREHKISTNNQSSADFQASPSLIAQAYYKLSSQTAPRFSGKFYLRLSGSRSVHVRLDDRILITYRAGDPAAVGYITKRSVLYFIMGCILLQVLVWCAWTIIGNGVAMAGIGLLLGPVYPCAVSSSVASFPMSCTLRASYGISAMGSSGRAVVPLKVGFVAQRFGTVILHPLYEIMYGIMLTSWVMLPNSTEADEN</sequence>
<reference evidence="7" key="1">
    <citation type="submission" date="2019-04" db="EMBL/GenBank/DDBJ databases">
        <title>Friends and foes A comparative genomics studyof 23 Aspergillus species from section Flavi.</title>
        <authorList>
            <consortium name="DOE Joint Genome Institute"/>
            <person name="Kjaerbolling I."/>
            <person name="Vesth T."/>
            <person name="Frisvad J.C."/>
            <person name="Nybo J.L."/>
            <person name="Theobald S."/>
            <person name="Kildgaard S."/>
            <person name="Isbrandt T."/>
            <person name="Kuo A."/>
            <person name="Sato A."/>
            <person name="Lyhne E.K."/>
            <person name="Kogle M.E."/>
            <person name="Wiebenga A."/>
            <person name="Kun R.S."/>
            <person name="Lubbers R.J."/>
            <person name="Makela M.R."/>
            <person name="Barry K."/>
            <person name="Chovatia M."/>
            <person name="Clum A."/>
            <person name="Daum C."/>
            <person name="Haridas S."/>
            <person name="He G."/>
            <person name="LaButti K."/>
            <person name="Lipzen A."/>
            <person name="Mondo S."/>
            <person name="Riley R."/>
            <person name="Salamov A."/>
            <person name="Simmons B.A."/>
            <person name="Magnuson J.K."/>
            <person name="Henrissat B."/>
            <person name="Mortensen U.H."/>
            <person name="Larsen T.O."/>
            <person name="Devries R.P."/>
            <person name="Grigoriev I.V."/>
            <person name="Machida M."/>
            <person name="Baker S.E."/>
            <person name="Andersen M.R."/>
        </authorList>
    </citation>
    <scope>NUCLEOTIDE SEQUENCE [LARGE SCALE GENOMIC DNA]</scope>
    <source>
        <strain evidence="7">IBT 14317</strain>
    </source>
</reference>
<protein>
    <recommendedName>
        <fullName evidence="8">Major facilitator superfamily domain-containing protein</fullName>
    </recommendedName>
</protein>
<keyword evidence="4 6" id="KW-0472">Membrane</keyword>